<evidence type="ECO:0000256" key="3">
    <source>
        <dbReference type="ARBA" id="ARBA00022801"/>
    </source>
</evidence>
<dbReference type="Proteomes" id="UP001165121">
    <property type="component" value="Unassembled WGS sequence"/>
</dbReference>
<feature type="compositionally biased region" description="Basic and acidic residues" evidence="5">
    <location>
        <begin position="577"/>
        <end position="586"/>
    </location>
</feature>
<dbReference type="GO" id="GO:0006508">
    <property type="term" value="P:proteolysis"/>
    <property type="evidence" value="ECO:0007669"/>
    <property type="project" value="UniProtKB-KW"/>
</dbReference>
<dbReference type="Pfam" id="PF16787">
    <property type="entry name" value="NDC10_II"/>
    <property type="match status" value="1"/>
</dbReference>
<dbReference type="InterPro" id="IPR003653">
    <property type="entry name" value="Peptidase_C48_C"/>
</dbReference>
<organism evidence="7 8">
    <name type="scientific">Phytophthora fragariaefolia</name>
    <dbReference type="NCBI Taxonomy" id="1490495"/>
    <lineage>
        <taxon>Eukaryota</taxon>
        <taxon>Sar</taxon>
        <taxon>Stramenopiles</taxon>
        <taxon>Oomycota</taxon>
        <taxon>Peronosporomycetes</taxon>
        <taxon>Peronosporales</taxon>
        <taxon>Peronosporaceae</taxon>
        <taxon>Phytophthora</taxon>
    </lineage>
</organism>
<dbReference type="GO" id="GO:0016926">
    <property type="term" value="P:protein desumoylation"/>
    <property type="evidence" value="ECO:0007669"/>
    <property type="project" value="UniProtKB-ARBA"/>
</dbReference>
<gene>
    <name evidence="7" type="ORF">Pfra01_002265300</name>
</gene>
<dbReference type="Gene3D" id="1.10.443.20">
    <property type="entry name" value="Centromere DNA-binding protein complex CBF3 subunit, domain 2"/>
    <property type="match status" value="1"/>
</dbReference>
<dbReference type="PROSITE" id="PS50600">
    <property type="entry name" value="ULP_PROTEASE"/>
    <property type="match status" value="1"/>
</dbReference>
<keyword evidence="2" id="KW-0645">Protease</keyword>
<feature type="region of interest" description="Disordered" evidence="5">
    <location>
        <begin position="573"/>
        <end position="602"/>
    </location>
</feature>
<evidence type="ECO:0000256" key="2">
    <source>
        <dbReference type="ARBA" id="ARBA00022670"/>
    </source>
</evidence>
<keyword evidence="8" id="KW-1185">Reference proteome</keyword>
<keyword evidence="4" id="KW-0788">Thiol protease</keyword>
<comment type="caution">
    <text evidence="7">The sequence shown here is derived from an EMBL/GenBank/DDBJ whole genome shotgun (WGS) entry which is preliminary data.</text>
</comment>
<dbReference type="InterPro" id="IPR038765">
    <property type="entry name" value="Papain-like_cys_pep_sf"/>
</dbReference>
<protein>
    <submittedName>
        <fullName evidence="7">Unnamed protein product</fullName>
    </submittedName>
</protein>
<evidence type="ECO:0000313" key="7">
    <source>
        <dbReference type="EMBL" id="GMF54336.1"/>
    </source>
</evidence>
<dbReference type="EMBL" id="BSXT01003481">
    <property type="protein sequence ID" value="GMF54336.1"/>
    <property type="molecule type" value="Genomic_DNA"/>
</dbReference>
<dbReference type="SUPFAM" id="SSF54001">
    <property type="entry name" value="Cysteine proteinases"/>
    <property type="match status" value="1"/>
</dbReference>
<dbReference type="PANTHER" id="PTHR46915">
    <property type="entry name" value="UBIQUITIN-LIKE PROTEASE 4-RELATED"/>
    <property type="match status" value="1"/>
</dbReference>
<reference evidence="7" key="1">
    <citation type="submission" date="2023-04" db="EMBL/GenBank/DDBJ databases">
        <title>Phytophthora fragariaefolia NBRC 109709.</title>
        <authorList>
            <person name="Ichikawa N."/>
            <person name="Sato H."/>
            <person name="Tonouchi N."/>
        </authorList>
    </citation>
    <scope>NUCLEOTIDE SEQUENCE</scope>
    <source>
        <strain evidence="7">NBRC 109709</strain>
    </source>
</reference>
<dbReference type="InterPro" id="IPR038279">
    <property type="entry name" value="Ndc10_dom2_sf"/>
</dbReference>
<evidence type="ECO:0000256" key="4">
    <source>
        <dbReference type="ARBA" id="ARBA00022807"/>
    </source>
</evidence>
<feature type="domain" description="Ubiquitin-like protease family profile" evidence="6">
    <location>
        <begin position="705"/>
        <end position="877"/>
    </location>
</feature>
<accession>A0A9W7D1T3</accession>
<dbReference type="GO" id="GO:0003677">
    <property type="term" value="F:DNA binding"/>
    <property type="evidence" value="ECO:0007669"/>
    <property type="project" value="InterPro"/>
</dbReference>
<feature type="compositionally biased region" description="Basic and acidic residues" evidence="5">
    <location>
        <begin position="526"/>
        <end position="541"/>
    </location>
</feature>
<dbReference type="OrthoDB" id="120763at2759"/>
<dbReference type="GO" id="GO:0008234">
    <property type="term" value="F:cysteine-type peptidase activity"/>
    <property type="evidence" value="ECO:0007669"/>
    <property type="project" value="UniProtKB-KW"/>
</dbReference>
<evidence type="ECO:0000313" key="8">
    <source>
        <dbReference type="Proteomes" id="UP001165121"/>
    </source>
</evidence>
<dbReference type="Gene3D" id="3.40.395.10">
    <property type="entry name" value="Adenoviral Proteinase, Chain A"/>
    <property type="match status" value="1"/>
</dbReference>
<comment type="similarity">
    <text evidence="1">Belongs to the peptidase C48 family.</text>
</comment>
<proteinExistence type="inferred from homology"/>
<dbReference type="PANTHER" id="PTHR46915:SF2">
    <property type="entry name" value="UBIQUITIN-LIKE PROTEASE 4"/>
    <property type="match status" value="1"/>
</dbReference>
<evidence type="ECO:0000259" key="6">
    <source>
        <dbReference type="PROSITE" id="PS50600"/>
    </source>
</evidence>
<dbReference type="Pfam" id="PF02902">
    <property type="entry name" value="Peptidase_C48"/>
    <property type="match status" value="1"/>
</dbReference>
<feature type="region of interest" description="Disordered" evidence="5">
    <location>
        <begin position="524"/>
        <end position="545"/>
    </location>
</feature>
<evidence type="ECO:0000256" key="1">
    <source>
        <dbReference type="ARBA" id="ARBA00005234"/>
    </source>
</evidence>
<dbReference type="AlphaFoldDB" id="A0A9W7D1T3"/>
<dbReference type="InterPro" id="IPR031872">
    <property type="entry name" value="NDC10_II"/>
</dbReference>
<sequence>MDAHTRAAVTNAQEITSVVSDIVLEHAACRPSNTTKQYAPKQAEFKQWCATKNYDDGCLVYEGKLVTFLKTHIISHGNKRQKDQNGNGRPLSIASVEAYAKAVIDLYKLQQTLKTNSHPHPRGKAYQDLFDTLKRKETERKRAHLELPDEGPQVCTPLVIIMNRGKTNQHGRIEYGAALRCKMELICPLSAVACHLFWRWQIDLEPFPDMSCRENWYDIRLINGKNKTKDMPYNTQLNRIKRAFDACGIDSTVWTHANRGSGAKLAETYGASEEQIRRFGRWNAARMEGCYLTSLPKKAMRALAGFPTKGGSYWLHRACVVSSNQSQHLVFPEVEKAEVVIAASKKPEIAAGAFLKMLKHLRVIFLQDSVLLIQRYPNHCLWKHPLFSTSEYAGFRKELTAAVSTVTKPELHTLDTVVPQLAAILKENFDTLNGKIDALAAGVDSVKDLSKQRLVIRWEDVDVGQHLDVGTRDKPETPNSGAGGDKCSCPVVILNRAVRTVVELWNSDLTAVDSLPFSVWGRRRRAHDDTKVQQPHTRGEAGEAQDVARSSGLGCVCGSSSGIRDKNEMCDVVGEASSEKEDKDQSGADGSSDDGVDGRCDESAFELKPSSHTDLIDDGLKKKNDVPIFTLKSSQANKDDGGAVQVIELDSSDTDNNDETHCGIVAATSELREISSVAAQNFFRKRYPRNSVVVEWRDIHENRTLHVLRDDLYSLLSDESTTESALDYFIHRYIQRKDGVVSACGTSMFQEIELASGGCRNPAKKKKALRKATNDFYWGAYRFVLLPIGSLNHWSFAIIENFMQPEETTVYHIDFLKGTHKPEYEFGTLEWFLSGELARRAGCSAEFKWSTYFYKTKPQQTNCVDCGVYLLHYMDKMATGIVGLQPKSILGQVETWCKSSFNSPKAERLRRLLQQRIHCDAEA</sequence>
<evidence type="ECO:0000256" key="5">
    <source>
        <dbReference type="SAM" id="MobiDB-lite"/>
    </source>
</evidence>
<name>A0A9W7D1T3_9STRA</name>
<keyword evidence="3" id="KW-0378">Hydrolase</keyword>